<evidence type="ECO:0000256" key="2">
    <source>
        <dbReference type="ARBA" id="ARBA00023125"/>
    </source>
</evidence>
<dbReference type="PANTHER" id="PTHR43537">
    <property type="entry name" value="TRANSCRIPTIONAL REGULATOR, GNTR FAMILY"/>
    <property type="match status" value="1"/>
</dbReference>
<dbReference type="SUPFAM" id="SSF48008">
    <property type="entry name" value="GntR ligand-binding domain-like"/>
    <property type="match status" value="1"/>
</dbReference>
<keyword evidence="2" id="KW-0238">DNA-binding</keyword>
<dbReference type="GO" id="GO:0003677">
    <property type="term" value="F:DNA binding"/>
    <property type="evidence" value="ECO:0007669"/>
    <property type="project" value="UniProtKB-KW"/>
</dbReference>
<keyword evidence="3" id="KW-0804">Transcription</keyword>
<keyword evidence="1" id="KW-0805">Transcription regulation</keyword>
<dbReference type="PROSITE" id="PS50949">
    <property type="entry name" value="HTH_GNTR"/>
    <property type="match status" value="1"/>
</dbReference>
<dbReference type="InterPro" id="IPR036388">
    <property type="entry name" value="WH-like_DNA-bd_sf"/>
</dbReference>
<evidence type="ECO:0000256" key="1">
    <source>
        <dbReference type="ARBA" id="ARBA00023015"/>
    </source>
</evidence>
<dbReference type="Pfam" id="PF07729">
    <property type="entry name" value="FCD"/>
    <property type="match status" value="1"/>
</dbReference>
<accession>G2ZYK2</accession>
<dbReference type="PANTHER" id="PTHR43537:SF41">
    <property type="entry name" value="TRANSCRIPTIONAL REGULATORY PROTEIN"/>
    <property type="match status" value="1"/>
</dbReference>
<dbReference type="Gene3D" id="1.20.120.530">
    <property type="entry name" value="GntR ligand-binding domain-like"/>
    <property type="match status" value="1"/>
</dbReference>
<reference evidence="5" key="1">
    <citation type="journal article" date="2011" name="PLoS ONE">
        <title>Ralstonia syzygii, the Blood Disease Bacterium and some Asian R. solanacearum strains form a single genomic species despite divergent lifestyles.</title>
        <authorList>
            <person name="Remenant B."/>
            <person name="de Cambiaire J.C."/>
            <person name="Cellier G."/>
            <person name="Jacobs J.M."/>
            <person name="Mangenot S."/>
            <person name="Barbe V."/>
            <person name="Lajus A."/>
            <person name="Vallenet D."/>
            <person name="Medigue C."/>
            <person name="Fegan M."/>
            <person name="Allen C."/>
            <person name="Prior P."/>
        </authorList>
    </citation>
    <scope>NUCLEOTIDE SEQUENCE</scope>
    <source>
        <strain evidence="5">R24</strain>
    </source>
</reference>
<evidence type="ECO:0000256" key="3">
    <source>
        <dbReference type="ARBA" id="ARBA00023163"/>
    </source>
</evidence>
<protein>
    <submittedName>
        <fullName evidence="5">Putative transcriptional regulator, HTH GntR family</fullName>
    </submittedName>
</protein>
<feature type="domain" description="HTH gntR-type" evidence="4">
    <location>
        <begin position="13"/>
        <end position="80"/>
    </location>
</feature>
<dbReference type="GO" id="GO:0003700">
    <property type="term" value="F:DNA-binding transcription factor activity"/>
    <property type="evidence" value="ECO:0007669"/>
    <property type="project" value="InterPro"/>
</dbReference>
<dbReference type="SMART" id="SM00345">
    <property type="entry name" value="HTH_GNTR"/>
    <property type="match status" value="1"/>
</dbReference>
<dbReference type="InterPro" id="IPR008920">
    <property type="entry name" value="TF_FadR/GntR_C"/>
</dbReference>
<organism evidence="5">
    <name type="scientific">Ralstonia syzygii R24</name>
    <dbReference type="NCBI Taxonomy" id="907261"/>
    <lineage>
        <taxon>Bacteria</taxon>
        <taxon>Pseudomonadati</taxon>
        <taxon>Pseudomonadota</taxon>
        <taxon>Betaproteobacteria</taxon>
        <taxon>Burkholderiales</taxon>
        <taxon>Burkholderiaceae</taxon>
        <taxon>Ralstonia</taxon>
        <taxon>Ralstonia solanacearum species complex</taxon>
    </lineage>
</organism>
<dbReference type="InterPro" id="IPR011711">
    <property type="entry name" value="GntR_C"/>
</dbReference>
<dbReference type="CDD" id="cd07377">
    <property type="entry name" value="WHTH_GntR"/>
    <property type="match status" value="1"/>
</dbReference>
<sequence>MSSILDPARLRTTTVAEAAADELRRRILSGELPEGTPLKQDALATEFGISRIPIREALVQLDGEGLVRIVPHKGAIVSELSTAEITELFELRALLEPLLLKKSAPKLTATDYAELDQILAEYSDELHAKQPGRYGELNARLHDVLLSKAAQPKTLAIIHSLLAQTDRYTRLQLSLSTENARRAEEEHGQLVTLCREGNVRLAAALLKRHIDQACEDLKAFIVSRRRL</sequence>
<gene>
    <name evidence="5" type="ORF">RALSY_10194</name>
</gene>
<dbReference type="Pfam" id="PF00392">
    <property type="entry name" value="GntR"/>
    <property type="match status" value="1"/>
</dbReference>
<dbReference type="SUPFAM" id="SSF46785">
    <property type="entry name" value="Winged helix' DNA-binding domain"/>
    <property type="match status" value="1"/>
</dbReference>
<dbReference type="SMART" id="SM00895">
    <property type="entry name" value="FCD"/>
    <property type="match status" value="1"/>
</dbReference>
<dbReference type="RefSeq" id="WP_197334939.1">
    <property type="nucleotide sequence ID" value="NZ_CP115944.1"/>
</dbReference>
<dbReference type="InterPro" id="IPR000524">
    <property type="entry name" value="Tscrpt_reg_HTH_GntR"/>
</dbReference>
<proteinExistence type="predicted"/>
<dbReference type="EMBL" id="FR854086">
    <property type="protein sequence ID" value="CCA84232.1"/>
    <property type="molecule type" value="Genomic_DNA"/>
</dbReference>
<name>G2ZYK2_9RALS</name>
<dbReference type="Gene3D" id="1.10.10.10">
    <property type="entry name" value="Winged helix-like DNA-binding domain superfamily/Winged helix DNA-binding domain"/>
    <property type="match status" value="1"/>
</dbReference>
<dbReference type="InterPro" id="IPR036390">
    <property type="entry name" value="WH_DNA-bd_sf"/>
</dbReference>
<evidence type="ECO:0000313" key="5">
    <source>
        <dbReference type="EMBL" id="CCA84232.1"/>
    </source>
</evidence>
<reference evidence="5" key="2">
    <citation type="submission" date="2011-04" db="EMBL/GenBank/DDBJ databases">
        <authorList>
            <person name="Genoscope - CEA"/>
        </authorList>
    </citation>
    <scope>NUCLEOTIDE SEQUENCE</scope>
    <source>
        <strain evidence="5">R24</strain>
    </source>
</reference>
<evidence type="ECO:0000259" key="4">
    <source>
        <dbReference type="PROSITE" id="PS50949"/>
    </source>
</evidence>
<dbReference type="AlphaFoldDB" id="G2ZYK2"/>